<dbReference type="AlphaFoldDB" id="A0AAE6MGI5"/>
<sequence length="290" mass="33411">MNDVKTFSLSRHSRLFAVPDSYKDYLFVSSGNSPYHEEPYRAESNAIVYIKEGGVKLNAGLASWEVQAPSIITLGASVIRYFTKSSDFLKMDVIFFKDSFLLERHADLFFLNKYDFFENNDLHVLSLDEHGVDKFKKIYELIQLTQSGPGYNQAEIVRSYIFALIYEVDAYHWQHLSKTSSSVKSHPLFAKFRHLLSKNYKQEHRLEFYADHLHLTPKSLSAAIKKQTGKSAGKWIDDAIILEAKVLLQNKSLSVSQISEILNFSDQSVFGKFFRSATKMSPVEYRQKFD</sequence>
<dbReference type="InterPro" id="IPR018060">
    <property type="entry name" value="HTH_AraC"/>
</dbReference>
<accession>A0AAE6MGI5</accession>
<dbReference type="Proteomes" id="UP000663940">
    <property type="component" value="Chromosome"/>
</dbReference>
<evidence type="ECO:0000256" key="1">
    <source>
        <dbReference type="ARBA" id="ARBA00023015"/>
    </source>
</evidence>
<dbReference type="EMBL" id="CP043451">
    <property type="protein sequence ID" value="QEM02600.1"/>
    <property type="molecule type" value="Genomic_DNA"/>
</dbReference>
<dbReference type="Pfam" id="PF12833">
    <property type="entry name" value="HTH_18"/>
    <property type="match status" value="1"/>
</dbReference>
<keyword evidence="1" id="KW-0805">Transcription regulation</keyword>
<organism evidence="5 7">
    <name type="scientific">Mucilaginibacter rubeus</name>
    <dbReference type="NCBI Taxonomy" id="2027860"/>
    <lineage>
        <taxon>Bacteria</taxon>
        <taxon>Pseudomonadati</taxon>
        <taxon>Bacteroidota</taxon>
        <taxon>Sphingobacteriia</taxon>
        <taxon>Sphingobacteriales</taxon>
        <taxon>Sphingobacteriaceae</taxon>
        <taxon>Mucilaginibacter</taxon>
    </lineage>
</organism>
<dbReference type="PROSITE" id="PS01124">
    <property type="entry name" value="HTH_ARAC_FAMILY_2"/>
    <property type="match status" value="1"/>
</dbReference>
<evidence type="ECO:0000313" key="5">
    <source>
        <dbReference type="EMBL" id="QEM02600.1"/>
    </source>
</evidence>
<proteinExistence type="predicted"/>
<protein>
    <submittedName>
        <fullName evidence="5">Helix-turn-helix transcriptional regulator</fullName>
    </submittedName>
</protein>
<evidence type="ECO:0000256" key="2">
    <source>
        <dbReference type="ARBA" id="ARBA00023125"/>
    </source>
</evidence>
<dbReference type="InterPro" id="IPR009057">
    <property type="entry name" value="Homeodomain-like_sf"/>
</dbReference>
<evidence type="ECO:0000259" key="4">
    <source>
        <dbReference type="PROSITE" id="PS01124"/>
    </source>
</evidence>
<dbReference type="SUPFAM" id="SSF46689">
    <property type="entry name" value="Homeodomain-like"/>
    <property type="match status" value="1"/>
</dbReference>
<dbReference type="GO" id="GO:0043565">
    <property type="term" value="F:sequence-specific DNA binding"/>
    <property type="evidence" value="ECO:0007669"/>
    <property type="project" value="InterPro"/>
</dbReference>
<gene>
    <name evidence="5" type="ORF">DIU31_003360</name>
    <name evidence="6" type="ORF">J3L21_24385</name>
</gene>
<dbReference type="RefSeq" id="WP_112654495.1">
    <property type="nucleotide sequence ID" value="NZ_CP043451.1"/>
</dbReference>
<evidence type="ECO:0000313" key="6">
    <source>
        <dbReference type="EMBL" id="QTE48656.1"/>
    </source>
</evidence>
<reference evidence="6 8" key="2">
    <citation type="submission" date="2021-03" db="EMBL/GenBank/DDBJ databases">
        <title>Mucilaginibacter strains isolated from gold and copper mining confer multi heavy-metal resistance.</title>
        <authorList>
            <person name="Li Y."/>
        </authorList>
    </citation>
    <scope>NUCLEOTIDE SEQUENCE [LARGE SCALE GENOMIC DNA]</scope>
    <source>
        <strain evidence="6 8">P2-4</strain>
    </source>
</reference>
<evidence type="ECO:0000313" key="8">
    <source>
        <dbReference type="Proteomes" id="UP000663940"/>
    </source>
</evidence>
<dbReference type="PANTHER" id="PTHR43280">
    <property type="entry name" value="ARAC-FAMILY TRANSCRIPTIONAL REGULATOR"/>
    <property type="match status" value="1"/>
</dbReference>
<dbReference type="Gene3D" id="1.10.10.60">
    <property type="entry name" value="Homeodomain-like"/>
    <property type="match status" value="1"/>
</dbReference>
<evidence type="ECO:0000313" key="7">
    <source>
        <dbReference type="Proteomes" id="UP000250557"/>
    </source>
</evidence>
<name>A0AAE6MGI5_9SPHI</name>
<dbReference type="PANTHER" id="PTHR43280:SF32">
    <property type="entry name" value="TRANSCRIPTIONAL REGULATORY PROTEIN"/>
    <property type="match status" value="1"/>
</dbReference>
<dbReference type="Proteomes" id="UP000250557">
    <property type="component" value="Chromosome"/>
</dbReference>
<keyword evidence="8" id="KW-1185">Reference proteome</keyword>
<reference evidence="5 7" key="1">
    <citation type="submission" date="2019-08" db="EMBL/GenBank/DDBJ databases">
        <title>Comparative genome analysis confer to the adaptation heavy metal polluted environment.</title>
        <authorList>
            <person name="Li Y."/>
        </authorList>
    </citation>
    <scope>NUCLEOTIDE SEQUENCE [LARGE SCALE GENOMIC DNA]</scope>
    <source>
        <strain evidence="5 7">P2</strain>
    </source>
</reference>
<dbReference type="SMART" id="SM00342">
    <property type="entry name" value="HTH_ARAC"/>
    <property type="match status" value="1"/>
</dbReference>
<keyword evidence="3" id="KW-0804">Transcription</keyword>
<dbReference type="EMBL" id="CP071880">
    <property type="protein sequence ID" value="QTE48656.1"/>
    <property type="molecule type" value="Genomic_DNA"/>
</dbReference>
<feature type="domain" description="HTH araC/xylS-type" evidence="4">
    <location>
        <begin position="190"/>
        <end position="288"/>
    </location>
</feature>
<dbReference type="GO" id="GO:0003700">
    <property type="term" value="F:DNA-binding transcription factor activity"/>
    <property type="evidence" value="ECO:0007669"/>
    <property type="project" value="InterPro"/>
</dbReference>
<evidence type="ECO:0000256" key="3">
    <source>
        <dbReference type="ARBA" id="ARBA00023163"/>
    </source>
</evidence>
<keyword evidence="2" id="KW-0238">DNA-binding</keyword>